<dbReference type="Proteomes" id="UP001519307">
    <property type="component" value="Unassembled WGS sequence"/>
</dbReference>
<dbReference type="Pfam" id="PF07495">
    <property type="entry name" value="Y_Y_Y"/>
    <property type="match status" value="5"/>
</dbReference>
<accession>A0ABS4KUC2</accession>
<dbReference type="RefSeq" id="WP_209702350.1">
    <property type="nucleotide sequence ID" value="NZ_JAGGLM010000011.1"/>
</dbReference>
<name>A0ABS4KUC2_9CLOT</name>
<feature type="domain" description="Two component regulator three Y" evidence="1">
    <location>
        <begin position="316"/>
        <end position="377"/>
    </location>
</feature>
<gene>
    <name evidence="2" type="ORF">J2Z42_001887</name>
</gene>
<keyword evidence="3" id="KW-1185">Reference proteome</keyword>
<organism evidence="2 3">
    <name type="scientific">Clostridium algifaecis</name>
    <dbReference type="NCBI Taxonomy" id="1472040"/>
    <lineage>
        <taxon>Bacteria</taxon>
        <taxon>Bacillati</taxon>
        <taxon>Bacillota</taxon>
        <taxon>Clostridia</taxon>
        <taxon>Eubacteriales</taxon>
        <taxon>Clostridiaceae</taxon>
        <taxon>Clostridium</taxon>
    </lineage>
</organism>
<dbReference type="EMBL" id="JAGGLM010000011">
    <property type="protein sequence ID" value="MBP2033200.1"/>
    <property type="molecule type" value="Genomic_DNA"/>
</dbReference>
<feature type="domain" description="Two component regulator three Y" evidence="1">
    <location>
        <begin position="30"/>
        <end position="91"/>
    </location>
</feature>
<evidence type="ECO:0000259" key="1">
    <source>
        <dbReference type="Pfam" id="PF07495"/>
    </source>
</evidence>
<dbReference type="InterPro" id="IPR011123">
    <property type="entry name" value="Y_Y_Y"/>
</dbReference>
<evidence type="ECO:0000313" key="2">
    <source>
        <dbReference type="EMBL" id="MBP2033200.1"/>
    </source>
</evidence>
<dbReference type="NCBIfam" id="NF010681">
    <property type="entry name" value="PRK14081.1"/>
    <property type="match status" value="1"/>
</dbReference>
<evidence type="ECO:0000313" key="3">
    <source>
        <dbReference type="Proteomes" id="UP001519307"/>
    </source>
</evidence>
<protein>
    <recommendedName>
        <fullName evidence="1">Two component regulator three Y domain-containing protein</fullName>
    </recommendedName>
</protein>
<sequence>MNELAINCNLDSPQKRDSKIVINIENECDQELLYKYMVGCNGKWSVLKDFTCDKNMEWVPKKDGKYIVMVQAKKRNGNKSFDYVSRTNYIIGDAEEKLINDIVLNKNKFVLGDKIKIYVDTNKVPVMFRYWIKIDNRWQLAKDYSTDNTLIYTVKTENNGEILVECKNTDSKSDFDDFKKVNFFIEPLKKVQIIDFKCLNSSLICNSEIMFQILSEHEENRTILYKFFKINSSGEVNLIQNYSTKRIVSYIEKKEGNYRLLCLAKDMYSNNKFDDRAILNFNVEKYKKIFIENFTTNVNSPQLSDTEIVIKVQAIGGNELLYRYIIEGEYSEDSGYIRFSSYVWKSKCQGEYKISVFVKDKSYDGEYEAYDSMKFVIDDKSSDPVNIDDFTLNKHRNVLKGENIRAVVSASGGVNLKYSFVIKRDGQTVEKREYSKSNWIEFKPLKRGDYEIEARVRDYYSSREYDCHAIKNIDVFDYIPANIDYILYPIREYYMVGDKVSISIITQDTKNIVVKYIMSINEHKIEETGFVSEKNYSFVPKCRGKYSIDIFAKNVKSTFEFDSKKHMSIEIRDAIPVTNTKIFCEKNKFIINEPVTFYVRSEGGKDVLYEFYIMEKGDWILTQSYSKKNNYTFVPFDNDEYKVMVLSKSQYSKDAYEDYDIFTINV</sequence>
<reference evidence="2 3" key="1">
    <citation type="submission" date="2021-03" db="EMBL/GenBank/DDBJ databases">
        <title>Genomic Encyclopedia of Type Strains, Phase IV (KMG-IV): sequencing the most valuable type-strain genomes for metagenomic binning, comparative biology and taxonomic classification.</title>
        <authorList>
            <person name="Goeker M."/>
        </authorList>
    </citation>
    <scope>NUCLEOTIDE SEQUENCE [LARGE SCALE GENOMIC DNA]</scope>
    <source>
        <strain evidence="2 3">DSM 28783</strain>
    </source>
</reference>
<comment type="caution">
    <text evidence="2">The sequence shown here is derived from an EMBL/GenBank/DDBJ whole genome shotgun (WGS) entry which is preliminary data.</text>
</comment>
<feature type="domain" description="Two component regulator three Y" evidence="1">
    <location>
        <begin position="410"/>
        <end position="474"/>
    </location>
</feature>
<feature type="domain" description="Two component regulator three Y" evidence="1">
    <location>
        <begin position="507"/>
        <end position="571"/>
    </location>
</feature>
<feature type="domain" description="Two component regulator three Y" evidence="1">
    <location>
        <begin position="219"/>
        <end position="283"/>
    </location>
</feature>
<proteinExistence type="predicted"/>